<accession>A0ABY6IIN4</accession>
<reference evidence="1" key="1">
    <citation type="submission" date="2022-10" db="EMBL/GenBank/DDBJ databases">
        <title>YIM 151497 complete genome.</title>
        <authorList>
            <person name="Chen X."/>
        </authorList>
    </citation>
    <scope>NUCLEOTIDE SEQUENCE</scope>
    <source>
        <strain evidence="1">YIM 151497</strain>
    </source>
</reference>
<proteinExistence type="predicted"/>
<evidence type="ECO:0000313" key="2">
    <source>
        <dbReference type="Proteomes" id="UP001163882"/>
    </source>
</evidence>
<evidence type="ECO:0008006" key="3">
    <source>
        <dbReference type="Google" id="ProtNLM"/>
    </source>
</evidence>
<dbReference type="InterPro" id="IPR011256">
    <property type="entry name" value="Reg_factor_effector_dom_sf"/>
</dbReference>
<dbReference type="Gene3D" id="3.20.80.10">
    <property type="entry name" value="Regulatory factor, effector binding domain"/>
    <property type="match status" value="1"/>
</dbReference>
<dbReference type="EMBL" id="CP107716">
    <property type="protein sequence ID" value="UYQ70457.1"/>
    <property type="molecule type" value="Genomic_DNA"/>
</dbReference>
<dbReference type="Proteomes" id="UP001163882">
    <property type="component" value="Chromosome"/>
</dbReference>
<organism evidence="1 2">
    <name type="scientific">Pelagibacterium flavum</name>
    <dbReference type="NCBI Taxonomy" id="2984530"/>
    <lineage>
        <taxon>Bacteria</taxon>
        <taxon>Pseudomonadati</taxon>
        <taxon>Pseudomonadota</taxon>
        <taxon>Alphaproteobacteria</taxon>
        <taxon>Hyphomicrobiales</taxon>
        <taxon>Devosiaceae</taxon>
        <taxon>Pelagibacterium</taxon>
    </lineage>
</organism>
<name>A0ABY6IIN4_9HYPH</name>
<protein>
    <recommendedName>
        <fullName evidence="3">GyrI-like small molecule binding domain-containing protein</fullName>
    </recommendedName>
</protein>
<sequence>MEIKETQDLWVLRERSRLRIPDVKNSAAKYAVTIDEQIMEAGLEIDGPYLFISHNLPKDSKTFFDWEICRPVKKTERYEGKLELAHLEPIMVASKVHQGSLRTLFTKGYASLIAELDMSRYIYSGESREIYHGWSGPGASYHNIEIQFGLAR</sequence>
<dbReference type="RefSeq" id="WP_264224151.1">
    <property type="nucleotide sequence ID" value="NZ_CP107716.1"/>
</dbReference>
<evidence type="ECO:0000313" key="1">
    <source>
        <dbReference type="EMBL" id="UYQ70457.1"/>
    </source>
</evidence>
<keyword evidence="2" id="KW-1185">Reference proteome</keyword>
<gene>
    <name evidence="1" type="ORF">OF122_10195</name>
</gene>